<reference evidence="1 2" key="1">
    <citation type="submission" date="2020-08" db="EMBL/GenBank/DDBJ databases">
        <authorList>
            <person name="Koutsovoulos G."/>
            <person name="Danchin GJ E."/>
        </authorList>
    </citation>
    <scope>NUCLEOTIDE SEQUENCE [LARGE SCALE GENOMIC DNA]</scope>
</reference>
<dbReference type="AlphaFoldDB" id="A0A6V7TXR3"/>
<sequence>MFYFLPTETKLDIFKCLSYKELFSIKQTNLYFRDFIVKYEGELAREKVYTIHFDHTINQFKKDLHRLNKPKSKNFDFPLNEQLEEKVNKLKYAKVFFPFLWKNGLENPIPFYLPYKNSWNIVSRLSKKVYGITNQRQLQLSSIIKSKEDLKIVYYYLNKVFNCCFEYGYIDEFVFNPELIQLLFGDAIIPKQLYIRRCYLSIVENNIQNLINFTLNHLISETLIINFLRDRADINNYKDLLFKILISEDKFKNVYLNFAKFPENLDSVINVPMLYDQIAEYIATSKNCSKMVPHISINYSNRTSFELSERAEKVEISQIGFTIKYAFYEISNIYNPSVRYSFFHVEREFGYFFYVEIYIKKVEVEG</sequence>
<dbReference type="Proteomes" id="UP000580250">
    <property type="component" value="Unassembled WGS sequence"/>
</dbReference>
<evidence type="ECO:0000313" key="1">
    <source>
        <dbReference type="EMBL" id="CAD2138420.1"/>
    </source>
</evidence>
<protein>
    <submittedName>
        <fullName evidence="1">Uncharacterized protein</fullName>
    </submittedName>
</protein>
<dbReference type="EMBL" id="CAJEWN010000021">
    <property type="protein sequence ID" value="CAD2138420.1"/>
    <property type="molecule type" value="Genomic_DNA"/>
</dbReference>
<accession>A0A6V7TXR3</accession>
<proteinExistence type="predicted"/>
<organism evidence="1 2">
    <name type="scientific">Meloidogyne enterolobii</name>
    <name type="common">Root-knot nematode worm</name>
    <name type="synonym">Meloidogyne mayaguensis</name>
    <dbReference type="NCBI Taxonomy" id="390850"/>
    <lineage>
        <taxon>Eukaryota</taxon>
        <taxon>Metazoa</taxon>
        <taxon>Ecdysozoa</taxon>
        <taxon>Nematoda</taxon>
        <taxon>Chromadorea</taxon>
        <taxon>Rhabditida</taxon>
        <taxon>Tylenchina</taxon>
        <taxon>Tylenchomorpha</taxon>
        <taxon>Tylenchoidea</taxon>
        <taxon>Meloidogynidae</taxon>
        <taxon>Meloidogyninae</taxon>
        <taxon>Meloidogyne</taxon>
    </lineage>
</organism>
<gene>
    <name evidence="1" type="ORF">MENT_LOCUS5803</name>
</gene>
<comment type="caution">
    <text evidence="1">The sequence shown here is derived from an EMBL/GenBank/DDBJ whole genome shotgun (WGS) entry which is preliminary data.</text>
</comment>
<name>A0A6V7TXR3_MELEN</name>
<evidence type="ECO:0000313" key="2">
    <source>
        <dbReference type="Proteomes" id="UP000580250"/>
    </source>
</evidence>